<evidence type="ECO:0000256" key="2">
    <source>
        <dbReference type="SAM" id="MobiDB-lite"/>
    </source>
</evidence>
<dbReference type="Pfam" id="PF09203">
    <property type="entry name" value="MspA"/>
    <property type="match status" value="1"/>
</dbReference>
<protein>
    <recommendedName>
        <fullName evidence="5">MspA family protein</fullName>
    </recommendedName>
</protein>
<dbReference type="AlphaFoldDB" id="A0A5E3ZX27"/>
<evidence type="ECO:0000256" key="1">
    <source>
        <dbReference type="ARBA" id="ARBA00022729"/>
    </source>
</evidence>
<dbReference type="InterPro" id="IPR015286">
    <property type="entry name" value="Porin_fam_mycobact-type"/>
</dbReference>
<dbReference type="InterPro" id="IPR036435">
    <property type="entry name" value="Leukocidin/porin_MspA_sf"/>
</dbReference>
<evidence type="ECO:0000313" key="3">
    <source>
        <dbReference type="EMBL" id="VHO00474.1"/>
    </source>
</evidence>
<dbReference type="Proteomes" id="UP000324288">
    <property type="component" value="Chromosome"/>
</dbReference>
<proteinExistence type="predicted"/>
<feature type="region of interest" description="Disordered" evidence="2">
    <location>
        <begin position="135"/>
        <end position="168"/>
    </location>
</feature>
<accession>A0A5E3ZX27</accession>
<evidence type="ECO:0008006" key="5">
    <source>
        <dbReference type="Google" id="ProtNLM"/>
    </source>
</evidence>
<organism evidence="3 4">
    <name type="scientific">Lawsonella clevelandensis</name>
    <dbReference type="NCBI Taxonomy" id="1528099"/>
    <lineage>
        <taxon>Bacteria</taxon>
        <taxon>Bacillati</taxon>
        <taxon>Actinomycetota</taxon>
        <taxon>Actinomycetes</taxon>
        <taxon>Mycobacteriales</taxon>
        <taxon>Lawsonellaceae</taxon>
        <taxon>Lawsonella</taxon>
    </lineage>
</organism>
<evidence type="ECO:0000313" key="4">
    <source>
        <dbReference type="Proteomes" id="UP000324288"/>
    </source>
</evidence>
<sequence>MLPIATPSFRSHRLHKGAASIVACSLCLSCGLPAAHAWEPGIDGSRADVIRSGKTIDGWTVTAKKQGEKFRIVAPLAGDASSHEGFISLQGIGEITGKGTSKVLQGTVDVGYMVGCGVDISDGFTIGQSHSASLTPSVGVSTDKGVSSQTTGHGSVTPNGSVTGNGSLTPTVTLGFPMSNAGGSATVGASATGGASATVGASETLGGHANIGKHADLTTTLAHTSSFSAHVKPGYITTVWLLNAKLRSMRGGVSITGANLAVTGCGTTVKIRSVVRFLVETEQGTAMVIAYGRPFRI</sequence>
<dbReference type="Gene3D" id="2.60.40.1650">
    <property type="entry name" value="Porin MspA (Ig-like beta-sandwich domain)"/>
    <property type="match status" value="2"/>
</dbReference>
<gene>
    <name evidence="3" type="ORF">LC603019_00772</name>
</gene>
<dbReference type="RefSeq" id="WP_172621837.1">
    <property type="nucleotide sequence ID" value="NZ_JAWGUT010000042.1"/>
</dbReference>
<keyword evidence="1" id="KW-0732">Signal</keyword>
<dbReference type="SUPFAM" id="SSF56959">
    <property type="entry name" value="Leukocidin-like"/>
    <property type="match status" value="1"/>
</dbReference>
<reference evidence="3 4" key="1">
    <citation type="submission" date="2019-04" db="EMBL/GenBank/DDBJ databases">
        <authorList>
            <person name="Seth-Smith MB H."/>
            <person name="Seth-Smith H."/>
        </authorList>
    </citation>
    <scope>NUCLEOTIDE SEQUENCE [LARGE SCALE GENOMIC DNA]</scope>
    <source>
        <strain evidence="3">USB-603019</strain>
    </source>
</reference>
<name>A0A5E3ZX27_9ACTN</name>
<keyword evidence="4" id="KW-1185">Reference proteome</keyword>
<dbReference type="EMBL" id="LR584267">
    <property type="protein sequence ID" value="VHO00474.1"/>
    <property type="molecule type" value="Genomic_DNA"/>
</dbReference>